<evidence type="ECO:0000259" key="2">
    <source>
        <dbReference type="Pfam" id="PF02481"/>
    </source>
</evidence>
<dbReference type="RefSeq" id="WP_152589625.1">
    <property type="nucleotide sequence ID" value="NZ_CP045226.1"/>
</dbReference>
<proteinExistence type="inferred from homology"/>
<dbReference type="Gene3D" id="3.40.50.450">
    <property type="match status" value="1"/>
</dbReference>
<dbReference type="InterPro" id="IPR003488">
    <property type="entry name" value="DprA"/>
</dbReference>
<dbReference type="EMBL" id="CP045226">
    <property type="protein sequence ID" value="QFS46963.1"/>
    <property type="molecule type" value="Genomic_DNA"/>
</dbReference>
<evidence type="ECO:0000256" key="1">
    <source>
        <dbReference type="ARBA" id="ARBA00006525"/>
    </source>
</evidence>
<dbReference type="AlphaFoldDB" id="A0A5P8W2P0"/>
<keyword evidence="4" id="KW-1185">Reference proteome</keyword>
<protein>
    <submittedName>
        <fullName evidence="3">DNA-processing protein DprA</fullName>
    </submittedName>
</protein>
<accession>A0A5P8W2P0</accession>
<organism evidence="3 4">
    <name type="scientific">Nostoc sphaeroides CCNUC1</name>
    <dbReference type="NCBI Taxonomy" id="2653204"/>
    <lineage>
        <taxon>Bacteria</taxon>
        <taxon>Bacillati</taxon>
        <taxon>Cyanobacteriota</taxon>
        <taxon>Cyanophyceae</taxon>
        <taxon>Nostocales</taxon>
        <taxon>Nostocaceae</taxon>
        <taxon>Nostoc</taxon>
    </lineage>
</organism>
<evidence type="ECO:0000313" key="3">
    <source>
        <dbReference type="EMBL" id="QFS46963.1"/>
    </source>
</evidence>
<dbReference type="KEGG" id="nsh:GXM_04444"/>
<reference evidence="3 4" key="1">
    <citation type="submission" date="2019-10" db="EMBL/GenBank/DDBJ databases">
        <title>Genomic and transcriptomic insights into the perfect genentic adaptation of a filamentous nitrogen-fixing cyanobacterium to rice fields.</title>
        <authorList>
            <person name="Chen Z."/>
        </authorList>
    </citation>
    <scope>NUCLEOTIDE SEQUENCE [LARGE SCALE GENOMIC DNA]</scope>
    <source>
        <strain evidence="3">CCNUC1</strain>
    </source>
</reference>
<dbReference type="PANTHER" id="PTHR43022:SF1">
    <property type="entry name" value="PROTEIN SMF"/>
    <property type="match status" value="1"/>
</dbReference>
<comment type="similarity">
    <text evidence="1">Belongs to the DprA/Smf family.</text>
</comment>
<feature type="domain" description="Smf/DprA SLOG" evidence="2">
    <location>
        <begin position="100"/>
        <end position="298"/>
    </location>
</feature>
<dbReference type="Proteomes" id="UP000326678">
    <property type="component" value="Chromosome Gxm1"/>
</dbReference>
<evidence type="ECO:0000313" key="4">
    <source>
        <dbReference type="Proteomes" id="UP000326678"/>
    </source>
</evidence>
<sequence>MLTHILQPDTQAILLLCASFGQNRQIEPQPLTLSEYNSLTDWLRENQMRPADLLESTAKEQLQKITINKLNPDRLLALLERGMMLSLAVEKWTNQGLWVLGRSDTNYPKRLKQRLRHSAPAILYGVGNIELLSLGGLAILGSRDVDDEILEYTRRVAQNIAVQGMQVISGGARGVDQAAMLGMLDAGGTSVGVLADSLTKAAVNSKYRSSIQEGRLTLVSSYGPEAGFNTGNAMGRNKYIYALADYALVVSSSFGKGGTWAGAVEALSKLQDIPVFARLDGAVSEGNQQLHKQGAKPFPAEPWNDSLKELLTKAVSLVESVQTEIESTTQNTVLDVHSQDIYQAVLPFILNHLQQPKDAKSLAECLDVRLSQMQDWLNRAVNEGKVRKINRPVAYIINQPTTQLSLL</sequence>
<gene>
    <name evidence="3" type="ORF">GXM_04444</name>
</gene>
<dbReference type="InterPro" id="IPR057666">
    <property type="entry name" value="DrpA_SLOG"/>
</dbReference>
<dbReference type="PANTHER" id="PTHR43022">
    <property type="entry name" value="PROTEIN SMF"/>
    <property type="match status" value="1"/>
</dbReference>
<dbReference type="Pfam" id="PF02481">
    <property type="entry name" value="DNA_processg_A"/>
    <property type="match status" value="1"/>
</dbReference>
<dbReference type="GO" id="GO:0009294">
    <property type="term" value="P:DNA-mediated transformation"/>
    <property type="evidence" value="ECO:0007669"/>
    <property type="project" value="InterPro"/>
</dbReference>
<name>A0A5P8W2P0_9NOSO</name>
<dbReference type="SUPFAM" id="SSF102405">
    <property type="entry name" value="MCP/YpsA-like"/>
    <property type="match status" value="1"/>
</dbReference>